<dbReference type="Gene3D" id="3.40.50.1460">
    <property type="match status" value="1"/>
</dbReference>
<reference evidence="3" key="1">
    <citation type="submission" date="2016-03" db="EMBL/GenBank/DDBJ databases">
        <authorList>
            <person name="Ploux O."/>
        </authorList>
    </citation>
    <scope>NUCLEOTIDE SEQUENCE [LARGE SCALE GENOMIC DNA]</scope>
    <source>
        <strain evidence="3">UK7</strain>
    </source>
</reference>
<proteinExistence type="predicted"/>
<feature type="domain" description="Peptidase C14 caspase" evidence="1">
    <location>
        <begin position="28"/>
        <end position="101"/>
    </location>
</feature>
<gene>
    <name evidence="2" type="ORF">RCO7_09897</name>
</gene>
<sequence length="352" mass="39036">MTTDANTSGTTSIPTRPATKFPYKNVLALLLCWEDERDGCWGEANKLKDLFEKRFNFSTELFRIPPQNPEARFLEKFEAIKDEAAKDGTLLIVYYSGHGRMERDVEGRPSLSWAALGQSRSVWSSYVPPRPWIIRYVRRILTTVTSDDSNDEDCRGRRISCFRAKGHMSDLGWPVVEKALKTVQSDVLVIMDCCDASAVVVGIEFDGSSRRMDFITACGSHRDGTILPSKATYGNRLGGTFTEILLHILEMKADVGEAFTAADLHASLVQRMMEVDLETHSAPPTPFHFSVGAINRMSFPNVQLMALRPEGAGEAGWDSEVLALAAQFADLTSEEKEELSAKMNATIAGRGK</sequence>
<evidence type="ECO:0000259" key="1">
    <source>
        <dbReference type="Pfam" id="PF00656"/>
    </source>
</evidence>
<organism evidence="2 3">
    <name type="scientific">Rhynchosporium graminicola</name>
    <dbReference type="NCBI Taxonomy" id="2792576"/>
    <lineage>
        <taxon>Eukaryota</taxon>
        <taxon>Fungi</taxon>
        <taxon>Dikarya</taxon>
        <taxon>Ascomycota</taxon>
        <taxon>Pezizomycotina</taxon>
        <taxon>Leotiomycetes</taxon>
        <taxon>Helotiales</taxon>
        <taxon>Ploettnerulaceae</taxon>
        <taxon>Rhynchosporium</taxon>
    </lineage>
</organism>
<dbReference type="GO" id="GO:0006508">
    <property type="term" value="P:proteolysis"/>
    <property type="evidence" value="ECO:0007669"/>
    <property type="project" value="InterPro"/>
</dbReference>
<comment type="caution">
    <text evidence="2">The sequence shown here is derived from an EMBL/GenBank/DDBJ whole genome shotgun (WGS) entry which is preliminary data.</text>
</comment>
<name>A0A1E1LF33_9HELO</name>
<evidence type="ECO:0000313" key="2">
    <source>
        <dbReference type="EMBL" id="CZT09097.1"/>
    </source>
</evidence>
<dbReference type="AlphaFoldDB" id="A0A1E1LF33"/>
<keyword evidence="3" id="KW-1185">Reference proteome</keyword>
<protein>
    <recommendedName>
        <fullName evidence="1">Peptidase C14 caspase domain-containing protein</fullName>
    </recommendedName>
</protein>
<dbReference type="Proteomes" id="UP000178129">
    <property type="component" value="Unassembled WGS sequence"/>
</dbReference>
<dbReference type="InParanoid" id="A0A1E1LF33"/>
<evidence type="ECO:0000313" key="3">
    <source>
        <dbReference type="Proteomes" id="UP000178129"/>
    </source>
</evidence>
<dbReference type="InterPro" id="IPR011600">
    <property type="entry name" value="Pept_C14_caspase"/>
</dbReference>
<dbReference type="STRING" id="914237.A0A1E1LF33"/>
<dbReference type="Pfam" id="PF00656">
    <property type="entry name" value="Peptidase_C14"/>
    <property type="match status" value="1"/>
</dbReference>
<accession>A0A1E1LF33</accession>
<dbReference type="GO" id="GO:0004197">
    <property type="term" value="F:cysteine-type endopeptidase activity"/>
    <property type="evidence" value="ECO:0007669"/>
    <property type="project" value="InterPro"/>
</dbReference>
<dbReference type="EMBL" id="FJUW01000048">
    <property type="protein sequence ID" value="CZT09097.1"/>
    <property type="molecule type" value="Genomic_DNA"/>
</dbReference>